<evidence type="ECO:0008006" key="4">
    <source>
        <dbReference type="Google" id="ProtNLM"/>
    </source>
</evidence>
<evidence type="ECO:0000313" key="3">
    <source>
        <dbReference type="Proteomes" id="UP000184452"/>
    </source>
</evidence>
<dbReference type="STRING" id="758803.SAMN05421803_1277"/>
<evidence type="ECO:0000313" key="2">
    <source>
        <dbReference type="EMBL" id="SHK66226.1"/>
    </source>
</evidence>
<keyword evidence="1" id="KW-0812">Transmembrane</keyword>
<proteinExistence type="predicted"/>
<sequence length="165" mass="17125">MHSYITLVLRAGVALAILAGLFGQFVVIPGAAAEEVAYFPPYAPFEVPYVVVAILGVACVQVALVAVWALLGMVERDAIFTSRAFRWVDVIIGATLAASLLTGGVTAHLLFAEIPSPDDGMELLGALGAAVVTTAGGVAFALLLVLMRGLLSKATRLQAEMSEVV</sequence>
<dbReference type="Proteomes" id="UP000184452">
    <property type="component" value="Unassembled WGS sequence"/>
</dbReference>
<dbReference type="Pfam" id="PF11188">
    <property type="entry name" value="DUF2975"/>
    <property type="match status" value="1"/>
</dbReference>
<name>A0A1M6UAM0_9ACTN</name>
<feature type="transmembrane region" description="Helical" evidence="1">
    <location>
        <begin position="123"/>
        <end position="146"/>
    </location>
</feature>
<dbReference type="OrthoDB" id="3240470at2"/>
<keyword evidence="3" id="KW-1185">Reference proteome</keyword>
<accession>A0A1M6UAM0</accession>
<keyword evidence="1" id="KW-1133">Transmembrane helix</keyword>
<dbReference type="InterPro" id="IPR021354">
    <property type="entry name" value="DUF2975"/>
</dbReference>
<reference evidence="2 3" key="1">
    <citation type="submission" date="2016-11" db="EMBL/GenBank/DDBJ databases">
        <authorList>
            <person name="Jaros S."/>
            <person name="Januszkiewicz K."/>
            <person name="Wedrychowicz H."/>
        </authorList>
    </citation>
    <scope>NUCLEOTIDE SEQUENCE [LARGE SCALE GENOMIC DNA]</scope>
    <source>
        <strain evidence="2 3">CGMCC 4.5723</strain>
    </source>
</reference>
<feature type="transmembrane region" description="Helical" evidence="1">
    <location>
        <begin position="49"/>
        <end position="72"/>
    </location>
</feature>
<organism evidence="2 3">
    <name type="scientific">Nocardiopsis flavescens</name>
    <dbReference type="NCBI Taxonomy" id="758803"/>
    <lineage>
        <taxon>Bacteria</taxon>
        <taxon>Bacillati</taxon>
        <taxon>Actinomycetota</taxon>
        <taxon>Actinomycetes</taxon>
        <taxon>Streptosporangiales</taxon>
        <taxon>Nocardiopsidaceae</taxon>
        <taxon>Nocardiopsis</taxon>
    </lineage>
</organism>
<keyword evidence="1" id="KW-0472">Membrane</keyword>
<gene>
    <name evidence="2" type="ORF">SAMN05421803_1277</name>
</gene>
<protein>
    <recommendedName>
        <fullName evidence="4">DUF2975 domain-containing protein</fullName>
    </recommendedName>
</protein>
<dbReference type="EMBL" id="FQZK01000027">
    <property type="protein sequence ID" value="SHK66226.1"/>
    <property type="molecule type" value="Genomic_DNA"/>
</dbReference>
<feature type="transmembrane region" description="Helical" evidence="1">
    <location>
        <begin position="84"/>
        <end position="111"/>
    </location>
</feature>
<dbReference type="RefSeq" id="WP_073383584.1">
    <property type="nucleotide sequence ID" value="NZ_FQZK01000027.1"/>
</dbReference>
<evidence type="ECO:0000256" key="1">
    <source>
        <dbReference type="SAM" id="Phobius"/>
    </source>
</evidence>
<dbReference type="AlphaFoldDB" id="A0A1M6UAM0"/>